<dbReference type="Proteomes" id="UP000050761">
    <property type="component" value="Unassembled WGS sequence"/>
</dbReference>
<dbReference type="OrthoDB" id="4772757at2759"/>
<sequence length="365" mass="39935">MVKSCCQRGAILDPRRAGLSVPNIAHPLKLHKMTVYHCVQLPAELLEALGTSGVLDLSLPMSNHQQLAEFVLRKVVDDQLAATSLILDGLDLSESVLSSLSVIFPSIKRFSCRYAGAVDCDVTSLHLVSSLNVHSIDLSHNEFTSGFVLSHSLLSFCPQLLELSISNLEIQGGEDDLITAICGLSQLQLLDISFNSFLRGSLTEKLLSSCEKIRELRMDGCDLSNISFESTWLPYLRELSMVGCLISDFDSLVEWMSMGSVQQFDLSATDVALSHVQELVASRLLCPAMVVRLISCPKVECDARAFSDMMVAVSGEHSLPIRFAFSEHFITDLQTVNAFCSNFLTVSTASPCFAHGTFTKSVNSM</sequence>
<evidence type="ECO:0000313" key="1">
    <source>
        <dbReference type="EMBL" id="VDP02406.1"/>
    </source>
</evidence>
<dbReference type="EMBL" id="UZAH01028793">
    <property type="protein sequence ID" value="VDP02406.1"/>
    <property type="molecule type" value="Genomic_DNA"/>
</dbReference>
<accession>A0A3P8E5J9</accession>
<dbReference type="SUPFAM" id="SSF52047">
    <property type="entry name" value="RNI-like"/>
    <property type="match status" value="1"/>
</dbReference>
<proteinExistence type="predicted"/>
<reference evidence="1 2" key="1">
    <citation type="submission" date="2018-11" db="EMBL/GenBank/DDBJ databases">
        <authorList>
            <consortium name="Pathogen Informatics"/>
        </authorList>
    </citation>
    <scope>NUCLEOTIDE SEQUENCE [LARGE SCALE GENOMIC DNA]</scope>
</reference>
<evidence type="ECO:0000313" key="3">
    <source>
        <dbReference type="WBParaSite" id="HPBE_0001532101-mRNA-1"/>
    </source>
</evidence>
<name>A0A3P8E5J9_HELPZ</name>
<evidence type="ECO:0000313" key="2">
    <source>
        <dbReference type="Proteomes" id="UP000050761"/>
    </source>
</evidence>
<dbReference type="WBParaSite" id="HPBE_0001532101-mRNA-1">
    <property type="protein sequence ID" value="HPBE_0001532101-mRNA-1"/>
    <property type="gene ID" value="HPBE_0001532101"/>
</dbReference>
<reference evidence="3" key="2">
    <citation type="submission" date="2019-09" db="UniProtKB">
        <authorList>
            <consortium name="WormBaseParasite"/>
        </authorList>
    </citation>
    <scope>IDENTIFICATION</scope>
</reference>
<protein>
    <submittedName>
        <fullName evidence="3">F-box domain-containing protein</fullName>
    </submittedName>
</protein>
<keyword evidence="2" id="KW-1185">Reference proteome</keyword>
<dbReference type="InterPro" id="IPR032675">
    <property type="entry name" value="LRR_dom_sf"/>
</dbReference>
<dbReference type="AlphaFoldDB" id="A0A3P8E5J9"/>
<organism evidence="1">
    <name type="scientific">Heligmosomoides polygyrus</name>
    <name type="common">Parasitic roundworm</name>
    <dbReference type="NCBI Taxonomy" id="6339"/>
    <lineage>
        <taxon>Eukaryota</taxon>
        <taxon>Metazoa</taxon>
        <taxon>Ecdysozoa</taxon>
        <taxon>Nematoda</taxon>
        <taxon>Chromadorea</taxon>
        <taxon>Rhabditida</taxon>
        <taxon>Rhabditina</taxon>
        <taxon>Rhabditomorpha</taxon>
        <taxon>Strongyloidea</taxon>
        <taxon>Heligmosomidae</taxon>
        <taxon>Heligmosomoides</taxon>
    </lineage>
</organism>
<gene>
    <name evidence="1" type="ORF">HPBE_LOCUS15320</name>
</gene>
<dbReference type="Gene3D" id="3.80.10.10">
    <property type="entry name" value="Ribonuclease Inhibitor"/>
    <property type="match status" value="1"/>
</dbReference>